<name>A0A0K8QM45_9GAMM</name>
<evidence type="ECO:0000313" key="4">
    <source>
        <dbReference type="EMBL" id="GAP65944.1"/>
    </source>
</evidence>
<dbReference type="Pfam" id="PF14534">
    <property type="entry name" value="DUF4440"/>
    <property type="match status" value="1"/>
</dbReference>
<keyword evidence="4" id="KW-0413">Isomerase</keyword>
<dbReference type="GO" id="GO:0016853">
    <property type="term" value="F:isomerase activity"/>
    <property type="evidence" value="ECO:0007669"/>
    <property type="project" value="UniProtKB-KW"/>
</dbReference>
<feature type="signal peptide" evidence="1">
    <location>
        <begin position="1"/>
        <end position="18"/>
    </location>
</feature>
<organism evidence="4">
    <name type="scientific">Mizugakiibacter sediminis</name>
    <dbReference type="NCBI Taxonomy" id="1475481"/>
    <lineage>
        <taxon>Bacteria</taxon>
        <taxon>Pseudomonadati</taxon>
        <taxon>Pseudomonadota</taxon>
        <taxon>Gammaproteobacteria</taxon>
        <taxon>Lysobacterales</taxon>
        <taxon>Rhodanobacteraceae</taxon>
        <taxon>Mizugakiibacter</taxon>
    </lineage>
</organism>
<evidence type="ECO:0000313" key="3">
    <source>
        <dbReference type="EMBL" id="GAN44535.1"/>
    </source>
</evidence>
<evidence type="ECO:0000259" key="2">
    <source>
        <dbReference type="Pfam" id="PF14534"/>
    </source>
</evidence>
<sequence length="177" mass="18934">MPVSRVILLLLLSTAVLAAPPPAPGPAPMSAEECAVWARELSFAQSVEHHDAMAFAEHVHPGAVFLGGAPLRGREAVVKGWAEIVAGSGTRLHWHPREVAIGGDPRLAVSRGPYWVEDPSPQAKHRYLLGTFTSFWVKGDDGVWRVMFDAGSGVRPAADKAEVDRVMASAPDTCPRA</sequence>
<dbReference type="InterPro" id="IPR032710">
    <property type="entry name" value="NTF2-like_dom_sf"/>
</dbReference>
<dbReference type="AlphaFoldDB" id="A0A0K8QM45"/>
<dbReference type="EMBL" id="DF952378">
    <property type="protein sequence ID" value="GAN44535.1"/>
    <property type="molecule type" value="Genomic_DNA"/>
</dbReference>
<dbReference type="Proteomes" id="UP000253740">
    <property type="component" value="Unassembled WGS sequence"/>
</dbReference>
<dbReference type="STRING" id="1475481.GCA_000953855_01263"/>
<dbReference type="Gene3D" id="3.10.450.50">
    <property type="match status" value="1"/>
</dbReference>
<evidence type="ECO:0000256" key="1">
    <source>
        <dbReference type="SAM" id="SignalP"/>
    </source>
</evidence>
<protein>
    <submittedName>
        <fullName evidence="3 4">Ketosteroid isomerase</fullName>
    </submittedName>
</protein>
<reference evidence="4" key="2">
    <citation type="submission" date="2015-08" db="EMBL/GenBank/DDBJ databases">
        <title>Complete DNA Sequence of Pseudomonas syringae pv. actinidiae, the Causal Agent of Kiwifruit Canker Disease.</title>
        <authorList>
            <person name="Rikkerink E.H.A."/>
            <person name="Fineran P.C."/>
        </authorList>
    </citation>
    <scope>NUCLEOTIDE SEQUENCE</scope>
    <source>
        <strain evidence="4">SkMP5</strain>
    </source>
</reference>
<gene>
    <name evidence="3" type="ORF">MBSD_1070</name>
    <name evidence="4" type="ORF">MBSD_n1246</name>
</gene>
<evidence type="ECO:0000313" key="5">
    <source>
        <dbReference type="Proteomes" id="UP000253740"/>
    </source>
</evidence>
<feature type="chain" id="PRO_5007415018" evidence="1">
    <location>
        <begin position="19"/>
        <end position="177"/>
    </location>
</feature>
<feature type="domain" description="DUF4440" evidence="2">
    <location>
        <begin position="38"/>
        <end position="146"/>
    </location>
</feature>
<dbReference type="EMBL" id="DF970179">
    <property type="protein sequence ID" value="GAP65944.1"/>
    <property type="molecule type" value="Genomic_DNA"/>
</dbReference>
<accession>A0A0K8QM45</accession>
<dbReference type="InterPro" id="IPR027843">
    <property type="entry name" value="DUF4440"/>
</dbReference>
<proteinExistence type="predicted"/>
<keyword evidence="1" id="KW-0732">Signal</keyword>
<keyword evidence="5" id="KW-1185">Reference proteome</keyword>
<dbReference type="SUPFAM" id="SSF54427">
    <property type="entry name" value="NTF2-like"/>
    <property type="match status" value="1"/>
</dbReference>
<reference evidence="3" key="1">
    <citation type="submission" date="2015-03" db="EMBL/GenBank/DDBJ databases">
        <title>Draft genome sequence of Mizugakiibacter sediminis skMP5.</title>
        <authorList>
            <person name="Watanabe T."/>
            <person name="Kojima H."/>
            <person name="Fukui M."/>
        </authorList>
    </citation>
    <scope>NUCLEOTIDE SEQUENCE</scope>
    <source>
        <strain evidence="3">SkMP5</strain>
    </source>
</reference>
<dbReference type="HOGENOM" id="CLU_145986_0_0_6"/>